<protein>
    <submittedName>
        <fullName evidence="4">CCR4-1 protein</fullName>
    </submittedName>
</protein>
<feature type="non-terminal residue" evidence="4">
    <location>
        <position position="1"/>
    </location>
</feature>
<keyword evidence="2" id="KW-0378">Hydrolase</keyword>
<dbReference type="Proteomes" id="UP000601435">
    <property type="component" value="Unassembled WGS sequence"/>
</dbReference>
<feature type="non-terminal residue" evidence="4">
    <location>
        <position position="204"/>
    </location>
</feature>
<dbReference type="PANTHER" id="PTHR12121">
    <property type="entry name" value="CARBON CATABOLITE REPRESSOR PROTEIN 4"/>
    <property type="match status" value="1"/>
</dbReference>
<dbReference type="GO" id="GO:0006139">
    <property type="term" value="P:nucleobase-containing compound metabolic process"/>
    <property type="evidence" value="ECO:0007669"/>
    <property type="project" value="UniProtKB-ARBA"/>
</dbReference>
<evidence type="ECO:0000313" key="5">
    <source>
        <dbReference type="Proteomes" id="UP000601435"/>
    </source>
</evidence>
<dbReference type="InterPro" id="IPR005135">
    <property type="entry name" value="Endo/exonuclease/phosphatase"/>
</dbReference>
<feature type="domain" description="Endonuclease/exonuclease/phosphatase" evidence="3">
    <location>
        <begin position="6"/>
        <end position="200"/>
    </location>
</feature>
<proteinExistence type="inferred from homology"/>
<dbReference type="Gene3D" id="3.60.10.10">
    <property type="entry name" value="Endonuclease/exonuclease/phosphatase"/>
    <property type="match status" value="1"/>
</dbReference>
<evidence type="ECO:0000256" key="1">
    <source>
        <dbReference type="ARBA" id="ARBA00010774"/>
    </source>
</evidence>
<sequence>CAVSFEARKDGLLQEILRSQAEIVCLQEVDHFQDFFRPELERHGYEGYFVPKTKNPKGSVGVTEGQAIFVRSDRLHVEKAMCWTSIDLTQQRFRKLASSWMKQTYTGAHRLERVFGTAEALQVVPQVVLGLFLRPPGKAAPFLVTNMHLKSRVQEKLLPAGMDYTAFKHFQLEHFLLAARSAAEQYAPGTSVLCCGDMNLCLLG</sequence>
<comment type="caution">
    <text evidence="4">The sequence shown here is derived from an EMBL/GenBank/DDBJ whole genome shotgun (WGS) entry which is preliminary data.</text>
</comment>
<organism evidence="4 5">
    <name type="scientific">Symbiodinium necroappetens</name>
    <dbReference type="NCBI Taxonomy" id="1628268"/>
    <lineage>
        <taxon>Eukaryota</taxon>
        <taxon>Sar</taxon>
        <taxon>Alveolata</taxon>
        <taxon>Dinophyceae</taxon>
        <taxon>Suessiales</taxon>
        <taxon>Symbiodiniaceae</taxon>
        <taxon>Symbiodinium</taxon>
    </lineage>
</organism>
<dbReference type="OrthoDB" id="428734at2759"/>
<evidence type="ECO:0000313" key="4">
    <source>
        <dbReference type="EMBL" id="CAE7292562.1"/>
    </source>
</evidence>
<dbReference type="EMBL" id="CAJNJA010012250">
    <property type="protein sequence ID" value="CAE7292562.1"/>
    <property type="molecule type" value="Genomic_DNA"/>
</dbReference>
<accession>A0A812N7H9</accession>
<evidence type="ECO:0000256" key="2">
    <source>
        <dbReference type="ARBA" id="ARBA00022801"/>
    </source>
</evidence>
<gene>
    <name evidence="4" type="primary">CCR4-1</name>
    <name evidence="4" type="ORF">SNEC2469_LOCUS7168</name>
</gene>
<keyword evidence="5" id="KW-1185">Reference proteome</keyword>
<reference evidence="4" key="1">
    <citation type="submission" date="2021-02" db="EMBL/GenBank/DDBJ databases">
        <authorList>
            <person name="Dougan E. K."/>
            <person name="Rhodes N."/>
            <person name="Thang M."/>
            <person name="Chan C."/>
        </authorList>
    </citation>
    <scope>NUCLEOTIDE SEQUENCE</scope>
</reference>
<dbReference type="PANTHER" id="PTHR12121:SF45">
    <property type="entry name" value="NOCTURNIN"/>
    <property type="match status" value="1"/>
</dbReference>
<dbReference type="InterPro" id="IPR050410">
    <property type="entry name" value="CCR4/nocturin_mRNA_transcr"/>
</dbReference>
<evidence type="ECO:0000259" key="3">
    <source>
        <dbReference type="Pfam" id="PF03372"/>
    </source>
</evidence>
<name>A0A812N7H9_9DINO</name>
<dbReference type="Pfam" id="PF03372">
    <property type="entry name" value="Exo_endo_phos"/>
    <property type="match status" value="1"/>
</dbReference>
<dbReference type="AlphaFoldDB" id="A0A812N7H9"/>
<dbReference type="GO" id="GO:0000175">
    <property type="term" value="F:3'-5'-RNA exonuclease activity"/>
    <property type="evidence" value="ECO:0007669"/>
    <property type="project" value="TreeGrafter"/>
</dbReference>
<dbReference type="InterPro" id="IPR036691">
    <property type="entry name" value="Endo/exonu/phosph_ase_sf"/>
</dbReference>
<dbReference type="SUPFAM" id="SSF56219">
    <property type="entry name" value="DNase I-like"/>
    <property type="match status" value="1"/>
</dbReference>
<comment type="similarity">
    <text evidence="1">Belongs to the CCR4/nocturin family.</text>
</comment>